<proteinExistence type="predicted"/>
<dbReference type="EMBL" id="MT142653">
    <property type="protein sequence ID" value="QJA86686.1"/>
    <property type="molecule type" value="Genomic_DNA"/>
</dbReference>
<dbReference type="AlphaFoldDB" id="A0A6M3JVL3"/>
<accession>A0A6M3JVL3</accession>
<evidence type="ECO:0000313" key="1">
    <source>
        <dbReference type="EMBL" id="QJA72785.1"/>
    </source>
</evidence>
<organism evidence="1">
    <name type="scientific">viral metagenome</name>
    <dbReference type="NCBI Taxonomy" id="1070528"/>
    <lineage>
        <taxon>unclassified sequences</taxon>
        <taxon>metagenomes</taxon>
        <taxon>organismal metagenomes</taxon>
    </lineage>
</organism>
<reference evidence="1" key="1">
    <citation type="submission" date="2020-03" db="EMBL/GenBank/DDBJ databases">
        <title>The deep terrestrial virosphere.</title>
        <authorList>
            <person name="Holmfeldt K."/>
            <person name="Nilsson E."/>
            <person name="Simone D."/>
            <person name="Lopez-Fernandez M."/>
            <person name="Wu X."/>
            <person name="de Brujin I."/>
            <person name="Lundin D."/>
            <person name="Andersson A."/>
            <person name="Bertilsson S."/>
            <person name="Dopson M."/>
        </authorList>
    </citation>
    <scope>NUCLEOTIDE SEQUENCE</scope>
    <source>
        <strain evidence="1">MM415A02613</strain>
        <strain evidence="2">MM415B03137</strain>
    </source>
</reference>
<dbReference type="EMBL" id="MT141978">
    <property type="protein sequence ID" value="QJA72785.1"/>
    <property type="molecule type" value="Genomic_DNA"/>
</dbReference>
<sequence length="149" mass="17192">MTKKEQIIEQWASGQFKTQAELAKFLSVTTAYVSSVLAEGKPKAEKEDFDPQTYMQGNLEKIFKKLTATIAQKGSAKHIEMALKLMGLLVEKREDTHKFDFTPADYTRIAREFRDRLYDEYERNGVCSVCRRPKEELCTNSEKLELKEG</sequence>
<evidence type="ECO:0000313" key="2">
    <source>
        <dbReference type="EMBL" id="QJA86686.1"/>
    </source>
</evidence>
<name>A0A6M3JVL3_9ZZZZ</name>
<protein>
    <submittedName>
        <fullName evidence="1">Uncharacterized protein</fullName>
    </submittedName>
</protein>
<gene>
    <name evidence="1" type="ORF">MM415A02613_0003</name>
    <name evidence="2" type="ORF">MM415B03137_0005</name>
</gene>